<protein>
    <recommendedName>
        <fullName evidence="3">DUF4158 domain-containing protein</fullName>
    </recommendedName>
</protein>
<dbReference type="RefSeq" id="WP_292046912.1">
    <property type="nucleotide sequence ID" value="NZ_JAMYEC010000005.1"/>
</dbReference>
<dbReference type="Proteomes" id="UP001272940">
    <property type="component" value="Unassembled WGS sequence"/>
</dbReference>
<name>A0ABU4KR15_BREVE</name>
<gene>
    <name evidence="1" type="ORF">NJD11_09955</name>
</gene>
<comment type="caution">
    <text evidence="1">The sequence shown here is derived from an EMBL/GenBank/DDBJ whole genome shotgun (WGS) entry which is preliminary data.</text>
</comment>
<evidence type="ECO:0000313" key="2">
    <source>
        <dbReference type="Proteomes" id="UP001272940"/>
    </source>
</evidence>
<accession>A0ABU4KR15</accession>
<keyword evidence="2" id="KW-1185">Reference proteome</keyword>
<reference evidence="1 2" key="1">
    <citation type="journal article" date="2023" name="FEMS Microbes">
        <title>Whole genomes of deep-sea sponge-associated bacteria exhibit high novel natural product potential.</title>
        <authorList>
            <person name="Hesketh-Best P.J."/>
            <person name="January G.G."/>
            <person name="Koch M.J."/>
            <person name="Warburton P.J."/>
            <person name="Howell K.L."/>
            <person name="Upton M."/>
        </authorList>
    </citation>
    <scope>NUCLEOTIDE SEQUENCE [LARGE SCALE GENOMIC DNA]</scope>
    <source>
        <strain evidence="1 2">PC206-O</strain>
    </source>
</reference>
<organism evidence="1 2">
    <name type="scientific">Brevundimonas vesicularis</name>
    <name type="common">Pseudomonas vesicularis</name>
    <dbReference type="NCBI Taxonomy" id="41276"/>
    <lineage>
        <taxon>Bacteria</taxon>
        <taxon>Pseudomonadati</taxon>
        <taxon>Pseudomonadota</taxon>
        <taxon>Alphaproteobacteria</taxon>
        <taxon>Caulobacterales</taxon>
        <taxon>Caulobacteraceae</taxon>
        <taxon>Brevundimonas</taxon>
    </lineage>
</organism>
<evidence type="ECO:0008006" key="3">
    <source>
        <dbReference type="Google" id="ProtNLM"/>
    </source>
</evidence>
<proteinExistence type="predicted"/>
<evidence type="ECO:0000313" key="1">
    <source>
        <dbReference type="EMBL" id="MDX2335257.1"/>
    </source>
</evidence>
<sequence>MPEDLSLALLVCPPVWDWYIQWREQRRGFFTGWESEMLLLAAALTRVEFGWLRQCPWLAERLRPIPGVLTQADIETVQADWDMACERMNRHALSRAREVQRVARVHRDPFEPLLPILEAASPVGEYLKIAEEVLRYMPDARRHPRAAAETVRGFLMLRLTSAPG</sequence>
<dbReference type="EMBL" id="JAMYEC010000005">
    <property type="protein sequence ID" value="MDX2335257.1"/>
    <property type="molecule type" value="Genomic_DNA"/>
</dbReference>